<organism evidence="1 2">
    <name type="scientific">Deinococcus psychrotolerans</name>
    <dbReference type="NCBI Taxonomy" id="2489213"/>
    <lineage>
        <taxon>Bacteria</taxon>
        <taxon>Thermotogati</taxon>
        <taxon>Deinococcota</taxon>
        <taxon>Deinococci</taxon>
        <taxon>Deinococcales</taxon>
        <taxon>Deinococcaceae</taxon>
        <taxon>Deinococcus</taxon>
    </lineage>
</organism>
<name>A0A3G8YB53_9DEIO</name>
<protein>
    <submittedName>
        <fullName evidence="1">Uncharacterized protein</fullName>
    </submittedName>
</protein>
<dbReference type="EMBL" id="CP034183">
    <property type="protein sequence ID" value="AZI42143.1"/>
    <property type="molecule type" value="Genomic_DNA"/>
</dbReference>
<accession>A0A3G8YB53</accession>
<dbReference type="RefSeq" id="WP_124868354.1">
    <property type="nucleotide sequence ID" value="NZ_CP034183.1"/>
</dbReference>
<sequence length="74" mass="8295">MSRAFTKEDSGVRWEAPAEAKAYRLLWDGSGDNDVLRESDDLLELLKWAQAREQGRYLVQSADGKVLAQVLEAA</sequence>
<reference evidence="1 2" key="1">
    <citation type="submission" date="2018-11" db="EMBL/GenBank/DDBJ databases">
        <title>Deinococcus shelandsis sp. nov., isolated from South Shetland Islands soil of Antarctica.</title>
        <authorList>
            <person name="Tian J."/>
        </authorList>
    </citation>
    <scope>NUCLEOTIDE SEQUENCE [LARGE SCALE GENOMIC DNA]</scope>
    <source>
        <strain evidence="1 2">S14-83T</strain>
    </source>
</reference>
<dbReference type="AlphaFoldDB" id="A0A3G8YB53"/>
<evidence type="ECO:0000313" key="1">
    <source>
        <dbReference type="EMBL" id="AZI42143.1"/>
    </source>
</evidence>
<gene>
    <name evidence="1" type="ORF">EHF33_04775</name>
</gene>
<evidence type="ECO:0000313" key="2">
    <source>
        <dbReference type="Proteomes" id="UP000276417"/>
    </source>
</evidence>
<keyword evidence="2" id="KW-1185">Reference proteome</keyword>
<dbReference type="Proteomes" id="UP000276417">
    <property type="component" value="Chromosome 1"/>
</dbReference>
<dbReference type="OrthoDB" id="73133at2"/>
<proteinExistence type="predicted"/>
<dbReference type="KEGG" id="dph:EHF33_04775"/>